<sequence>MGTDASVQPMAEGSTGKLAKICRKFLINPAKDIDLRKWATEGLAYLTLDADIKEDLVNDTDALKSIFELAKSKERNTTYACVTVLVNCTNSYDKQDIMPELLELAKFAKQHVPEEHAKVSTMTN</sequence>
<dbReference type="PANTHER" id="PTHR45994">
    <property type="entry name" value="FI21225P1"/>
    <property type="match status" value="1"/>
</dbReference>
<dbReference type="Proteomes" id="UP000076420">
    <property type="component" value="Unassembled WGS sequence"/>
</dbReference>
<dbReference type="STRING" id="6526.A0A2C9M6M8"/>
<dbReference type="InterPro" id="IPR011989">
    <property type="entry name" value="ARM-like"/>
</dbReference>
<dbReference type="AlphaFoldDB" id="A0A2C9M6M8"/>
<dbReference type="InterPro" id="IPR016024">
    <property type="entry name" value="ARM-type_fold"/>
</dbReference>
<keyword evidence="2" id="KW-0963">Cytoplasm</keyword>
<dbReference type="PANTHER" id="PTHR45994:SF1">
    <property type="entry name" value="FI21225P1"/>
    <property type="match status" value="1"/>
</dbReference>
<evidence type="ECO:0000313" key="3">
    <source>
        <dbReference type="EnsemblMetazoa" id="BGLB039156-PA"/>
    </source>
</evidence>
<evidence type="ECO:0000256" key="2">
    <source>
        <dbReference type="ARBA" id="ARBA00022490"/>
    </source>
</evidence>
<dbReference type="EnsemblMetazoa" id="BGLB039156-RA">
    <property type="protein sequence ID" value="BGLB039156-PA"/>
    <property type="gene ID" value="BGLB039156"/>
</dbReference>
<organism evidence="3 4">
    <name type="scientific">Biomphalaria glabrata</name>
    <name type="common">Bloodfluke planorb</name>
    <name type="synonym">Freshwater snail</name>
    <dbReference type="NCBI Taxonomy" id="6526"/>
    <lineage>
        <taxon>Eukaryota</taxon>
        <taxon>Metazoa</taxon>
        <taxon>Spiralia</taxon>
        <taxon>Lophotrochozoa</taxon>
        <taxon>Mollusca</taxon>
        <taxon>Gastropoda</taxon>
        <taxon>Heterobranchia</taxon>
        <taxon>Euthyneura</taxon>
        <taxon>Panpulmonata</taxon>
        <taxon>Hygrophila</taxon>
        <taxon>Lymnaeoidea</taxon>
        <taxon>Planorbidae</taxon>
        <taxon>Biomphalaria</taxon>
    </lineage>
</organism>
<gene>
    <name evidence="3" type="primary">106059606</name>
</gene>
<dbReference type="VEuPathDB" id="VectorBase:BGLAX_038584"/>
<dbReference type="GO" id="GO:0051879">
    <property type="term" value="F:Hsp90 protein binding"/>
    <property type="evidence" value="ECO:0007669"/>
    <property type="project" value="TreeGrafter"/>
</dbReference>
<dbReference type="SUPFAM" id="SSF48371">
    <property type="entry name" value="ARM repeat"/>
    <property type="match status" value="1"/>
</dbReference>
<dbReference type="KEGG" id="bgt:106059606"/>
<proteinExistence type="predicted"/>
<reference evidence="3" key="1">
    <citation type="submission" date="2020-05" db="UniProtKB">
        <authorList>
            <consortium name="EnsemblMetazoa"/>
        </authorList>
    </citation>
    <scope>IDENTIFICATION</scope>
    <source>
        <strain evidence="3">BB02</strain>
    </source>
</reference>
<name>A0A2C9M6M8_BIOGL</name>
<evidence type="ECO:0008006" key="5">
    <source>
        <dbReference type="Google" id="ProtNLM"/>
    </source>
</evidence>
<dbReference type="VEuPathDB" id="VectorBase:BGLB039156"/>
<evidence type="ECO:0000313" key="4">
    <source>
        <dbReference type="Proteomes" id="UP000076420"/>
    </source>
</evidence>
<dbReference type="GO" id="GO:0005737">
    <property type="term" value="C:cytoplasm"/>
    <property type="evidence" value="ECO:0007669"/>
    <property type="project" value="UniProtKB-SubCell"/>
</dbReference>
<comment type="subcellular location">
    <subcellularLocation>
        <location evidence="1">Cytoplasm</location>
    </subcellularLocation>
</comment>
<evidence type="ECO:0000256" key="1">
    <source>
        <dbReference type="ARBA" id="ARBA00004496"/>
    </source>
</evidence>
<protein>
    <recommendedName>
        <fullName evidence="5">Condensin complex subunit 1 C-terminal domain-containing protein</fullName>
    </recommendedName>
</protein>
<accession>A0A2C9M6M8</accession>
<dbReference type="Gene3D" id="1.25.10.10">
    <property type="entry name" value="Leucine-rich Repeat Variant"/>
    <property type="match status" value="1"/>
</dbReference>